<dbReference type="RefSeq" id="WP_010756018.1">
    <property type="nucleotide sequence ID" value="NZ_ASWD01000007.1"/>
</dbReference>
<dbReference type="EMBL" id="AJAQ01000008">
    <property type="protein sequence ID" value="EOH96313.1"/>
    <property type="molecule type" value="Genomic_DNA"/>
</dbReference>
<reference evidence="3 4" key="1">
    <citation type="submission" date="2013-02" db="EMBL/GenBank/DDBJ databases">
        <title>The Genome Sequence of Enterococcus pallens BAA-351.</title>
        <authorList>
            <consortium name="The Broad Institute Genome Sequencing Platform"/>
            <consortium name="The Broad Institute Genome Sequencing Center for Infectious Disease"/>
            <person name="Earl A.M."/>
            <person name="Gilmore M.S."/>
            <person name="Lebreton F."/>
            <person name="Walker B."/>
            <person name="Young S.K."/>
            <person name="Zeng Q."/>
            <person name="Gargeya S."/>
            <person name="Fitzgerald M."/>
            <person name="Haas B."/>
            <person name="Abouelleil A."/>
            <person name="Alvarado L."/>
            <person name="Arachchi H.M."/>
            <person name="Berlin A.M."/>
            <person name="Chapman S.B."/>
            <person name="Dewar J."/>
            <person name="Goldberg J."/>
            <person name="Griggs A."/>
            <person name="Gujja S."/>
            <person name="Hansen M."/>
            <person name="Howarth C."/>
            <person name="Imamovic A."/>
            <person name="Larimer J."/>
            <person name="McCowan C."/>
            <person name="Murphy C."/>
            <person name="Neiman D."/>
            <person name="Pearson M."/>
            <person name="Priest M."/>
            <person name="Roberts A."/>
            <person name="Saif S."/>
            <person name="Shea T."/>
            <person name="Sisk P."/>
            <person name="Sykes S."/>
            <person name="Wortman J."/>
            <person name="Nusbaum C."/>
            <person name="Birren B."/>
        </authorList>
    </citation>
    <scope>NUCLEOTIDE SEQUENCE [LARGE SCALE GENOMIC DNA]</scope>
    <source>
        <strain evidence="3 4">ATCC BAA-351</strain>
    </source>
</reference>
<feature type="transmembrane region" description="Helical" evidence="1">
    <location>
        <begin position="67"/>
        <end position="85"/>
    </location>
</feature>
<organism evidence="3 4">
    <name type="scientific">Enterococcus pallens ATCC BAA-351</name>
    <dbReference type="NCBI Taxonomy" id="1158607"/>
    <lineage>
        <taxon>Bacteria</taxon>
        <taxon>Bacillati</taxon>
        <taxon>Bacillota</taxon>
        <taxon>Bacilli</taxon>
        <taxon>Lactobacillales</taxon>
        <taxon>Enterococcaceae</taxon>
        <taxon>Enterococcus</taxon>
    </lineage>
</organism>
<evidence type="ECO:0000313" key="4">
    <source>
        <dbReference type="Proteomes" id="UP000013782"/>
    </source>
</evidence>
<keyword evidence="4" id="KW-1185">Reference proteome</keyword>
<dbReference type="PATRIC" id="fig|1158607.3.peg.967"/>
<dbReference type="OrthoDB" id="2135402at2"/>
<evidence type="ECO:0000259" key="2">
    <source>
        <dbReference type="Pfam" id="PF14145"/>
    </source>
</evidence>
<feature type="domain" description="YrhK" evidence="2">
    <location>
        <begin position="32"/>
        <end position="87"/>
    </location>
</feature>
<gene>
    <name evidence="3" type="ORF">UAU_00963</name>
</gene>
<keyword evidence="1" id="KW-1133">Transmembrane helix</keyword>
<dbReference type="AlphaFoldDB" id="R2QMA2"/>
<name>R2QMA2_9ENTE</name>
<accession>R2QMA2</accession>
<dbReference type="STRING" id="160454.RV10_GL004035"/>
<dbReference type="HOGENOM" id="CLU_177072_0_0_9"/>
<proteinExistence type="predicted"/>
<dbReference type="Proteomes" id="UP000013782">
    <property type="component" value="Unassembled WGS sequence"/>
</dbReference>
<evidence type="ECO:0000256" key="1">
    <source>
        <dbReference type="SAM" id="Phobius"/>
    </source>
</evidence>
<keyword evidence="1" id="KW-0812">Transmembrane</keyword>
<sequence>MPKINRKSHKVEEAMEEDIEIRGNRFRLYFQNRYTLISLIVDFLTGVFYIIGSIASLTPIPDRYGTIFYLVGAIFLTIRPVLRILKNVFIIDDAKLDKQPEEASDD</sequence>
<dbReference type="InterPro" id="IPR025424">
    <property type="entry name" value="YrhK_domain"/>
</dbReference>
<evidence type="ECO:0000313" key="3">
    <source>
        <dbReference type="EMBL" id="EOH96313.1"/>
    </source>
</evidence>
<protein>
    <recommendedName>
        <fullName evidence="2">YrhK domain-containing protein</fullName>
    </recommendedName>
</protein>
<dbReference type="Pfam" id="PF14145">
    <property type="entry name" value="YrhK"/>
    <property type="match status" value="1"/>
</dbReference>
<feature type="transmembrane region" description="Helical" evidence="1">
    <location>
        <begin position="34"/>
        <end position="55"/>
    </location>
</feature>
<comment type="caution">
    <text evidence="3">The sequence shown here is derived from an EMBL/GenBank/DDBJ whole genome shotgun (WGS) entry which is preliminary data.</text>
</comment>
<keyword evidence="1" id="KW-0472">Membrane</keyword>
<dbReference type="eggNOG" id="ENOG5032UIY">
    <property type="taxonomic scope" value="Bacteria"/>
</dbReference>